<name>A0ABQ4BMS6_9ACTN</name>
<keyword evidence="3" id="KW-1185">Reference proteome</keyword>
<dbReference type="EMBL" id="BOMS01000130">
    <property type="protein sequence ID" value="GIE71591.1"/>
    <property type="molecule type" value="Genomic_DNA"/>
</dbReference>
<dbReference type="RefSeq" id="WP_203829412.1">
    <property type="nucleotide sequence ID" value="NZ_BAAATY010000042.1"/>
</dbReference>
<feature type="transmembrane region" description="Helical" evidence="1">
    <location>
        <begin position="156"/>
        <end position="177"/>
    </location>
</feature>
<sequence length="183" mass="19777">MSNAVIGSVLSLSQMTLTDPGTRSVDLRNTAAAELIMRFAARLAELYRAAGRDDDVREVLLAGERRRRPAQTLAGRFWGGLQDVTVGYGYRPARAAGWLLGLLALGWVVFGLVPPRAAEAPKAPEFHALAYAADLLLPVIDLGQQSAYLPRGWTAWFAYVLIGAGLLFATTAAAAIARRLRRD</sequence>
<feature type="transmembrane region" description="Helical" evidence="1">
    <location>
        <begin position="95"/>
        <end position="114"/>
    </location>
</feature>
<keyword evidence="1" id="KW-0472">Membrane</keyword>
<comment type="caution">
    <text evidence="2">The sequence shown here is derived from an EMBL/GenBank/DDBJ whole genome shotgun (WGS) entry which is preliminary data.</text>
</comment>
<evidence type="ECO:0000313" key="2">
    <source>
        <dbReference type="EMBL" id="GIE71591.1"/>
    </source>
</evidence>
<protein>
    <submittedName>
        <fullName evidence="2">Uncharacterized protein</fullName>
    </submittedName>
</protein>
<accession>A0ABQ4BMS6</accession>
<keyword evidence="1" id="KW-0812">Transmembrane</keyword>
<evidence type="ECO:0000256" key="1">
    <source>
        <dbReference type="SAM" id="Phobius"/>
    </source>
</evidence>
<evidence type="ECO:0000313" key="3">
    <source>
        <dbReference type="Proteomes" id="UP000624709"/>
    </source>
</evidence>
<keyword evidence="1" id="KW-1133">Transmembrane helix</keyword>
<proteinExistence type="predicted"/>
<gene>
    <name evidence="2" type="ORF">Apa02nite_076990</name>
</gene>
<reference evidence="2 3" key="1">
    <citation type="submission" date="2021-01" db="EMBL/GenBank/DDBJ databases">
        <title>Whole genome shotgun sequence of Actinoplanes palleronii NBRC 14916.</title>
        <authorList>
            <person name="Komaki H."/>
            <person name="Tamura T."/>
        </authorList>
    </citation>
    <scope>NUCLEOTIDE SEQUENCE [LARGE SCALE GENOMIC DNA]</scope>
    <source>
        <strain evidence="2 3">NBRC 14916</strain>
    </source>
</reference>
<organism evidence="2 3">
    <name type="scientific">Actinoplanes palleronii</name>
    <dbReference type="NCBI Taxonomy" id="113570"/>
    <lineage>
        <taxon>Bacteria</taxon>
        <taxon>Bacillati</taxon>
        <taxon>Actinomycetota</taxon>
        <taxon>Actinomycetes</taxon>
        <taxon>Micromonosporales</taxon>
        <taxon>Micromonosporaceae</taxon>
        <taxon>Actinoplanes</taxon>
    </lineage>
</organism>
<dbReference type="Proteomes" id="UP000624709">
    <property type="component" value="Unassembled WGS sequence"/>
</dbReference>